<comment type="caution">
    <text evidence="2">The sequence shown here is derived from an EMBL/GenBank/DDBJ whole genome shotgun (WGS) entry which is preliminary data.</text>
</comment>
<gene>
    <name evidence="2" type="ORF">L2W38_03005</name>
</gene>
<dbReference type="SUPFAM" id="SSF52821">
    <property type="entry name" value="Rhodanese/Cell cycle control phosphatase"/>
    <property type="match status" value="1"/>
</dbReference>
<dbReference type="Gene3D" id="3.40.250.10">
    <property type="entry name" value="Rhodanese-like domain"/>
    <property type="match status" value="1"/>
</dbReference>
<dbReference type="InterPro" id="IPR036873">
    <property type="entry name" value="Rhodanese-like_dom_sf"/>
</dbReference>
<dbReference type="CDD" id="cd00158">
    <property type="entry name" value="RHOD"/>
    <property type="match status" value="1"/>
</dbReference>
<evidence type="ECO:0000259" key="1">
    <source>
        <dbReference type="PROSITE" id="PS50206"/>
    </source>
</evidence>
<dbReference type="EMBL" id="JAKGUD010000002">
    <property type="protein sequence ID" value="MCF4141787.1"/>
    <property type="molecule type" value="Genomic_DNA"/>
</dbReference>
<dbReference type="RefSeq" id="WP_236098512.1">
    <property type="nucleotide sequence ID" value="NZ_JAKGUD010000002.1"/>
</dbReference>
<dbReference type="PANTHER" id="PTHR43031:SF1">
    <property type="entry name" value="PYRIDINE NUCLEOTIDE-DISULPHIDE OXIDOREDUCTASE"/>
    <property type="match status" value="1"/>
</dbReference>
<evidence type="ECO:0000313" key="3">
    <source>
        <dbReference type="Proteomes" id="UP001200430"/>
    </source>
</evidence>
<dbReference type="PROSITE" id="PS50206">
    <property type="entry name" value="RHODANESE_3"/>
    <property type="match status" value="1"/>
</dbReference>
<dbReference type="Pfam" id="PF00581">
    <property type="entry name" value="Rhodanese"/>
    <property type="match status" value="1"/>
</dbReference>
<dbReference type="PANTHER" id="PTHR43031">
    <property type="entry name" value="FAD-DEPENDENT OXIDOREDUCTASE"/>
    <property type="match status" value="1"/>
</dbReference>
<protein>
    <submittedName>
        <fullName evidence="2">Rhodanese-like domain-containing protein</fullName>
    </submittedName>
</protein>
<dbReference type="InterPro" id="IPR050229">
    <property type="entry name" value="GlpE_sulfurtransferase"/>
</dbReference>
<accession>A0ABS9EKQ1</accession>
<sequence>MTAINTKEFCKLMKQEGTFIVDVREAEQYADAHIKNAFNIPSDEVVECSDDLPKDEKILVVCGDGETSKIIAEELKGKGFDASYLEGGIEKGWKAFKLPTAHSCAT</sequence>
<name>A0ABS9EKQ1_9BACT</name>
<organism evidence="2 3">
    <name type="scientific">Dethiosulfovibrio marinus</name>
    <dbReference type="NCBI Taxonomy" id="133532"/>
    <lineage>
        <taxon>Bacteria</taxon>
        <taxon>Thermotogati</taxon>
        <taxon>Synergistota</taxon>
        <taxon>Synergistia</taxon>
        <taxon>Synergistales</taxon>
        <taxon>Dethiosulfovibrionaceae</taxon>
        <taxon>Dethiosulfovibrio</taxon>
    </lineage>
</organism>
<dbReference type="SMART" id="SM00450">
    <property type="entry name" value="RHOD"/>
    <property type="match status" value="1"/>
</dbReference>
<dbReference type="Proteomes" id="UP001200430">
    <property type="component" value="Unassembled WGS sequence"/>
</dbReference>
<feature type="domain" description="Rhodanese" evidence="1">
    <location>
        <begin position="14"/>
        <end position="102"/>
    </location>
</feature>
<reference evidence="2 3" key="1">
    <citation type="submission" date="2022-01" db="EMBL/GenBank/DDBJ databases">
        <title>Dethiosulfovibrio faecalis sp. nov., a novel proteolytic, non-sulfur-reducing bacterium isolated from a marine aquaculture solid waste bioreactor.</title>
        <authorList>
            <person name="Grabowski S."/>
            <person name="Apolinario E."/>
            <person name="Schneider N."/>
            <person name="Marshall C.W."/>
            <person name="Sowers K.R."/>
        </authorList>
    </citation>
    <scope>NUCLEOTIDE SEQUENCE [LARGE SCALE GENOMIC DNA]</scope>
    <source>
        <strain evidence="2 3">DSM 12537</strain>
    </source>
</reference>
<proteinExistence type="predicted"/>
<dbReference type="InterPro" id="IPR001763">
    <property type="entry name" value="Rhodanese-like_dom"/>
</dbReference>
<keyword evidence="3" id="KW-1185">Reference proteome</keyword>
<evidence type="ECO:0000313" key="2">
    <source>
        <dbReference type="EMBL" id="MCF4141787.1"/>
    </source>
</evidence>